<evidence type="ECO:0000256" key="10">
    <source>
        <dbReference type="PIRSR" id="PIRSR610347-2"/>
    </source>
</evidence>
<dbReference type="Pfam" id="PF06087">
    <property type="entry name" value="Tyr-DNA_phospho"/>
    <property type="match status" value="1"/>
</dbReference>
<evidence type="ECO:0000256" key="6">
    <source>
        <dbReference type="ARBA" id="ARBA00022839"/>
    </source>
</evidence>
<keyword evidence="5" id="KW-0378">Hydrolase</keyword>
<dbReference type="GO" id="GO:0003690">
    <property type="term" value="F:double-stranded DNA binding"/>
    <property type="evidence" value="ECO:0007669"/>
    <property type="project" value="TreeGrafter"/>
</dbReference>
<proteinExistence type="inferred from homology"/>
<dbReference type="InterPro" id="IPR010347">
    <property type="entry name" value="Tdp1"/>
</dbReference>
<accession>A0A9P6N9I6</accession>
<dbReference type="Proteomes" id="UP000886653">
    <property type="component" value="Unassembled WGS sequence"/>
</dbReference>
<evidence type="ECO:0000256" key="3">
    <source>
        <dbReference type="ARBA" id="ARBA00022722"/>
    </source>
</evidence>
<dbReference type="Gene3D" id="3.30.870.10">
    <property type="entry name" value="Endonuclease Chain A"/>
    <property type="match status" value="2"/>
</dbReference>
<keyword evidence="8" id="KW-0539">Nucleus</keyword>
<name>A0A9P6N9I6_9BASI</name>
<organism evidence="12 13">
    <name type="scientific">Cronartium quercuum f. sp. fusiforme G11</name>
    <dbReference type="NCBI Taxonomy" id="708437"/>
    <lineage>
        <taxon>Eukaryota</taxon>
        <taxon>Fungi</taxon>
        <taxon>Dikarya</taxon>
        <taxon>Basidiomycota</taxon>
        <taxon>Pucciniomycotina</taxon>
        <taxon>Pucciniomycetes</taxon>
        <taxon>Pucciniales</taxon>
        <taxon>Coleosporiaceae</taxon>
        <taxon>Cronartium</taxon>
    </lineage>
</organism>
<evidence type="ECO:0000313" key="12">
    <source>
        <dbReference type="EMBL" id="KAG0141507.1"/>
    </source>
</evidence>
<dbReference type="CDD" id="cd09122">
    <property type="entry name" value="PLDc_Tdp1_1"/>
    <property type="match status" value="1"/>
</dbReference>
<feature type="compositionally biased region" description="Polar residues" evidence="11">
    <location>
        <begin position="104"/>
        <end position="123"/>
    </location>
</feature>
<dbReference type="OrthoDB" id="2497894at2759"/>
<reference evidence="12" key="1">
    <citation type="submission" date="2013-11" db="EMBL/GenBank/DDBJ databases">
        <title>Genome sequence of the fusiform rust pathogen reveals effectors for host alternation and coevolution with pine.</title>
        <authorList>
            <consortium name="DOE Joint Genome Institute"/>
            <person name="Smith K."/>
            <person name="Pendleton A."/>
            <person name="Kubisiak T."/>
            <person name="Anderson C."/>
            <person name="Salamov A."/>
            <person name="Aerts A."/>
            <person name="Riley R."/>
            <person name="Clum A."/>
            <person name="Lindquist E."/>
            <person name="Ence D."/>
            <person name="Campbell M."/>
            <person name="Kronenberg Z."/>
            <person name="Feau N."/>
            <person name="Dhillon B."/>
            <person name="Hamelin R."/>
            <person name="Burleigh J."/>
            <person name="Smith J."/>
            <person name="Yandell M."/>
            <person name="Nelson C."/>
            <person name="Grigoriev I."/>
            <person name="Davis J."/>
        </authorList>
    </citation>
    <scope>NUCLEOTIDE SEQUENCE</scope>
    <source>
        <strain evidence="12">G11</strain>
    </source>
</reference>
<dbReference type="GO" id="GO:0004527">
    <property type="term" value="F:exonuclease activity"/>
    <property type="evidence" value="ECO:0007669"/>
    <property type="project" value="UniProtKB-KW"/>
</dbReference>
<dbReference type="AlphaFoldDB" id="A0A9P6N9I6"/>
<dbReference type="SUPFAM" id="SSF56024">
    <property type="entry name" value="Phospholipase D/nuclease"/>
    <property type="match status" value="2"/>
</dbReference>
<evidence type="ECO:0000256" key="2">
    <source>
        <dbReference type="ARBA" id="ARBA00010205"/>
    </source>
</evidence>
<evidence type="ECO:0000313" key="13">
    <source>
        <dbReference type="Proteomes" id="UP000886653"/>
    </source>
</evidence>
<gene>
    <name evidence="12" type="ORF">CROQUDRAFT_663777</name>
</gene>
<dbReference type="EMBL" id="MU167384">
    <property type="protein sequence ID" value="KAG0141507.1"/>
    <property type="molecule type" value="Genomic_DNA"/>
</dbReference>
<evidence type="ECO:0000256" key="8">
    <source>
        <dbReference type="ARBA" id="ARBA00023242"/>
    </source>
</evidence>
<dbReference type="GO" id="GO:0003697">
    <property type="term" value="F:single-stranded DNA binding"/>
    <property type="evidence" value="ECO:0007669"/>
    <property type="project" value="TreeGrafter"/>
</dbReference>
<keyword evidence="3" id="KW-0540">Nuclease</keyword>
<evidence type="ECO:0000256" key="11">
    <source>
        <dbReference type="SAM" id="MobiDB-lite"/>
    </source>
</evidence>
<comment type="subcellular location">
    <subcellularLocation>
        <location evidence="1">Nucleus</location>
    </subcellularLocation>
</comment>
<keyword evidence="6" id="KW-0269">Exonuclease</keyword>
<feature type="region of interest" description="Disordered" evidence="11">
    <location>
        <begin position="1"/>
        <end position="49"/>
    </location>
</feature>
<dbReference type="GO" id="GO:0005634">
    <property type="term" value="C:nucleus"/>
    <property type="evidence" value="ECO:0007669"/>
    <property type="project" value="UniProtKB-SubCell"/>
</dbReference>
<keyword evidence="4" id="KW-0227">DNA damage</keyword>
<protein>
    <recommendedName>
        <fullName evidence="14">Phospholipase D/nuclease</fullName>
    </recommendedName>
</protein>
<feature type="binding site" evidence="10">
    <location>
        <position position="233"/>
    </location>
    <ligand>
        <name>substrate</name>
    </ligand>
</feature>
<evidence type="ECO:0000256" key="5">
    <source>
        <dbReference type="ARBA" id="ARBA00022801"/>
    </source>
</evidence>
<evidence type="ECO:0000256" key="7">
    <source>
        <dbReference type="ARBA" id="ARBA00023204"/>
    </source>
</evidence>
<feature type="region of interest" description="Disordered" evidence="11">
    <location>
        <begin position="78"/>
        <end position="127"/>
    </location>
</feature>
<feature type="active site" description="Nucleophile" evidence="9">
    <location>
        <position position="231"/>
    </location>
</feature>
<dbReference type="GO" id="GO:0006281">
    <property type="term" value="P:DNA repair"/>
    <property type="evidence" value="ECO:0007669"/>
    <property type="project" value="UniProtKB-KW"/>
</dbReference>
<comment type="similarity">
    <text evidence="2">Belongs to the tyrosyl-DNA phosphodiesterase family.</text>
</comment>
<evidence type="ECO:0000256" key="4">
    <source>
        <dbReference type="ARBA" id="ARBA00022763"/>
    </source>
</evidence>
<dbReference type="PANTHER" id="PTHR12415">
    <property type="entry name" value="TYROSYL-DNA PHOSPHODIESTERASE 1"/>
    <property type="match status" value="1"/>
</dbReference>
<sequence>MASNNEPSKKPVVIDLLSSDEEDQQVSRKRVKRELGAKKPSTPLASSSILCTLPDRAQLEAERLARARAREEEEAKLALKPVGVQTHCQPPRTLAGSFDPPRETAQSRPSSSTWPGSITSNAGPSEKSETNRYWKAAIKLSYNSWYPDSPNSVRAEDIVSPKGDIIKAIVSSYVVDLPWLRSLFDPSTPLMVIKHHKDVGTFAVTKMPNTFLCHPPMKLTSKGELGHGAMHVKFFIIYYHERVRVAIPTGNAVDFDYEQIENSIWIQDFPRREPQNGPRQEPGVFQSQLQHMLERMRVPPRFAEDLNQYNFDTAKARLVASIQGSYSVEQAKYGLVGLSKQIRALGLQSGPETGRSVELECQGSSIGAYDNSWLRTFHDSASGRSPTAESSETKELPPVKIGFPTLETIDKSKGGRPGAQTLFCNTSSWSKPGFPRSLFVDSMSKRTGLVMHVKMILGIFMYTKNNSGCEKGHGKSVRLGSSKESTVAADLGPKGFHYVGSHNFTPAAWGRLKKSPKRKKGEDGDLILEISNWELGVIMPLEADADIDSMVPWQRPAKRYGHSGSANSKVPWMQFSHTE</sequence>
<keyword evidence="13" id="KW-1185">Reference proteome</keyword>
<feature type="active site" description="Proton donor/acceptor" evidence="9">
    <location>
        <position position="452"/>
    </location>
</feature>
<feature type="binding site" evidence="10">
    <location>
        <position position="454"/>
    </location>
    <ligand>
        <name>substrate</name>
    </ligand>
</feature>
<dbReference type="PANTHER" id="PTHR12415:SF0">
    <property type="entry name" value="TYROSYL-DNA PHOSPHODIESTERASE 1"/>
    <property type="match status" value="1"/>
</dbReference>
<evidence type="ECO:0000256" key="1">
    <source>
        <dbReference type="ARBA" id="ARBA00004123"/>
    </source>
</evidence>
<dbReference type="GO" id="GO:0017005">
    <property type="term" value="F:3'-tyrosyl-DNA phosphodiesterase activity"/>
    <property type="evidence" value="ECO:0007669"/>
    <property type="project" value="TreeGrafter"/>
</dbReference>
<keyword evidence="7" id="KW-0234">DNA repair</keyword>
<evidence type="ECO:0008006" key="14">
    <source>
        <dbReference type="Google" id="ProtNLM"/>
    </source>
</evidence>
<evidence type="ECO:0000256" key="9">
    <source>
        <dbReference type="PIRSR" id="PIRSR610347-1"/>
    </source>
</evidence>
<comment type="caution">
    <text evidence="12">The sequence shown here is derived from an EMBL/GenBank/DDBJ whole genome shotgun (WGS) entry which is preliminary data.</text>
</comment>